<feature type="binding site" evidence="7">
    <location>
        <position position="49"/>
    </location>
    <ligand>
        <name>ATP</name>
        <dbReference type="ChEBI" id="CHEBI:30616"/>
    </ligand>
</feature>
<dbReference type="Gene3D" id="1.25.40.10">
    <property type="entry name" value="Tetratricopeptide repeat domain"/>
    <property type="match status" value="2"/>
</dbReference>
<evidence type="ECO:0000256" key="1">
    <source>
        <dbReference type="ARBA" id="ARBA00012513"/>
    </source>
</evidence>
<dbReference type="GO" id="GO:0005524">
    <property type="term" value="F:ATP binding"/>
    <property type="evidence" value="ECO:0007669"/>
    <property type="project" value="UniProtKB-UniRule"/>
</dbReference>
<keyword evidence="2" id="KW-0723">Serine/threonine-protein kinase</keyword>
<dbReference type="SUPFAM" id="SSF56112">
    <property type="entry name" value="Protein kinase-like (PK-like)"/>
    <property type="match status" value="1"/>
</dbReference>
<dbReference type="FunFam" id="1.10.510.10:FF:000021">
    <property type="entry name" value="Serine/threonine protein kinase"/>
    <property type="match status" value="1"/>
</dbReference>
<dbReference type="PROSITE" id="PS00108">
    <property type="entry name" value="PROTEIN_KINASE_ST"/>
    <property type="match status" value="1"/>
</dbReference>
<dbReference type="InterPro" id="IPR017441">
    <property type="entry name" value="Protein_kinase_ATP_BS"/>
</dbReference>
<organism evidence="9 10">
    <name type="scientific">Gemmatirosa kalamazoonensis</name>
    <dbReference type="NCBI Taxonomy" id="861299"/>
    <lineage>
        <taxon>Bacteria</taxon>
        <taxon>Pseudomonadati</taxon>
        <taxon>Gemmatimonadota</taxon>
        <taxon>Gemmatimonadia</taxon>
        <taxon>Gemmatimonadales</taxon>
        <taxon>Gemmatimonadaceae</taxon>
        <taxon>Gemmatirosa</taxon>
    </lineage>
</organism>
<dbReference type="Gene3D" id="1.10.510.10">
    <property type="entry name" value="Transferase(Phosphotransferase) domain 1"/>
    <property type="match status" value="1"/>
</dbReference>
<keyword evidence="6 7" id="KW-0067">ATP-binding</keyword>
<evidence type="ECO:0000313" key="9">
    <source>
        <dbReference type="EMBL" id="AHG92309.1"/>
    </source>
</evidence>
<sequence>MVDISRVTEFQPGLALGGRYTIDRELGRGGMARVYLAADGKHDRQVAIKVLLPELTATIGAERFAREIRMIARLQHPHILPLYDSGETNGLLYFVMPFVEGESLRARLDRSGALAFDEATRVVRQVADALDYAHARGVVHRDVKPENILLTGAQALLADFGIARTATESNETLTSVGVTLGTPAYMSPEQAAAEPRVDRRSDIYSLACVAYELLAGAPPFRGGAAAVMAQHVISPPPPLVGAQGPLPPAAGDAVTRALAKEPDERFDTAGDFAATLERALVDARAPSPADLRIRAVERQHAARQRILVLEFANIAAAADADWLSTGIAETLGADLNKIAGLKVVAQDAGTRRRIETVRQGRPVDTEHAISLARSEGARWVVWGAFQKLGTRIRVTTHLAGTEEGVALWEAKLDGVMDDIFALQDRIVTGLAAALDVELTSGELARIRQPQTTRLTAYEHYVRGFRARIQFGQQSTRVAEEHLRAAIALDPGYALAYAELGALRVPMYVASGRREVLDEATELLTRALALDATLGGSWAWLSYMRTRRHEFDDAEIAARRAIDLDPGGFDGWYMLGVARVARALEGHDLAALPGAVSALLRTVHLRPEHFSGYTVLSSLYLVRGAYGHAVGPLDTAVSHERAVAGVRFVGALIQRAALHLGQDELDDAARLLDQAVARYTGADHAWADQMTTYAHWARGCLAERRDASERAREEFARAAEVAEARPHRINIGAHWAKARFGLTRALQRLGRHADAERVFVETDGLLGERGRFVWNWFVGGSDAEVLYERAAALAVMGRSADAVDGLRRAADAGWADVAWLRHDPAFAVLRDDAAVQLVCIDSASRVILPPPVGSGGLA</sequence>
<evidence type="ECO:0000256" key="4">
    <source>
        <dbReference type="ARBA" id="ARBA00022741"/>
    </source>
</evidence>
<geneLocation type="plasmid" evidence="9 10">
    <name>1</name>
</geneLocation>
<evidence type="ECO:0000256" key="2">
    <source>
        <dbReference type="ARBA" id="ARBA00022527"/>
    </source>
</evidence>
<dbReference type="InterPro" id="IPR000719">
    <property type="entry name" value="Prot_kinase_dom"/>
</dbReference>
<dbReference type="EC" id="2.7.11.1" evidence="1"/>
<dbReference type="AlphaFoldDB" id="W0RMN7"/>
<dbReference type="GO" id="GO:0004674">
    <property type="term" value="F:protein serine/threonine kinase activity"/>
    <property type="evidence" value="ECO:0007669"/>
    <property type="project" value="UniProtKB-KW"/>
</dbReference>
<protein>
    <recommendedName>
        <fullName evidence="1">non-specific serine/threonine protein kinase</fullName>
        <ecNumber evidence="1">2.7.11.1</ecNumber>
    </recommendedName>
</protein>
<proteinExistence type="predicted"/>
<dbReference type="PROSITE" id="PS00107">
    <property type="entry name" value="PROTEIN_KINASE_ATP"/>
    <property type="match status" value="1"/>
</dbReference>
<dbReference type="HOGENOM" id="CLU_013589_0_1_0"/>
<dbReference type="SMART" id="SM00220">
    <property type="entry name" value="S_TKc"/>
    <property type="match status" value="1"/>
</dbReference>
<dbReference type="SUPFAM" id="SSF48452">
    <property type="entry name" value="TPR-like"/>
    <property type="match status" value="2"/>
</dbReference>
<dbReference type="InterPro" id="IPR011009">
    <property type="entry name" value="Kinase-like_dom_sf"/>
</dbReference>
<evidence type="ECO:0000259" key="8">
    <source>
        <dbReference type="PROSITE" id="PS50011"/>
    </source>
</evidence>
<dbReference type="Pfam" id="PF00069">
    <property type="entry name" value="Pkinase"/>
    <property type="match status" value="1"/>
</dbReference>
<dbReference type="KEGG" id="gba:J421_4774"/>
<dbReference type="OrthoDB" id="9801841at2"/>
<reference evidence="9 10" key="1">
    <citation type="journal article" date="2014" name="Genome Announc.">
        <title>Genome Sequence and Methylome of Soil Bacterium Gemmatirosa kalamazoonensis KBS708T, a Member of the Rarely Cultivated Gemmatimonadetes Phylum.</title>
        <authorList>
            <person name="Debruyn J.M."/>
            <person name="Radosevich M."/>
            <person name="Wommack K.E."/>
            <person name="Polson S.W."/>
            <person name="Hauser L.J."/>
            <person name="Fawaz M.N."/>
            <person name="Korlach J."/>
            <person name="Tsai Y.C."/>
        </authorList>
    </citation>
    <scope>NUCLEOTIDE SEQUENCE [LARGE SCALE GENOMIC DNA]</scope>
    <source>
        <strain evidence="9 10">KBS708</strain>
        <plasmid evidence="10">Plasmid 1</plasmid>
    </source>
</reference>
<evidence type="ECO:0000256" key="3">
    <source>
        <dbReference type="ARBA" id="ARBA00022679"/>
    </source>
</evidence>
<dbReference type="InParanoid" id="W0RMN7"/>
<name>W0RMN7_9BACT</name>
<evidence type="ECO:0000313" key="10">
    <source>
        <dbReference type="Proteomes" id="UP000019151"/>
    </source>
</evidence>
<evidence type="ECO:0000256" key="6">
    <source>
        <dbReference type="ARBA" id="ARBA00022840"/>
    </source>
</evidence>
<evidence type="ECO:0000256" key="7">
    <source>
        <dbReference type="PROSITE-ProRule" id="PRU10141"/>
    </source>
</evidence>
<dbReference type="InterPro" id="IPR011990">
    <property type="entry name" value="TPR-like_helical_dom_sf"/>
</dbReference>
<dbReference type="PANTHER" id="PTHR43289">
    <property type="entry name" value="MITOGEN-ACTIVATED PROTEIN KINASE KINASE KINASE 20-RELATED"/>
    <property type="match status" value="1"/>
</dbReference>
<dbReference type="RefSeq" id="WP_025413656.1">
    <property type="nucleotide sequence ID" value="NZ_CP007129.1"/>
</dbReference>
<keyword evidence="9" id="KW-0614">Plasmid</keyword>
<dbReference type="InterPro" id="IPR008271">
    <property type="entry name" value="Ser/Thr_kinase_AS"/>
</dbReference>
<gene>
    <name evidence="9" type="ORF">J421_4774</name>
</gene>
<dbReference type="EMBL" id="CP007129">
    <property type="protein sequence ID" value="AHG92309.1"/>
    <property type="molecule type" value="Genomic_DNA"/>
</dbReference>
<keyword evidence="4 7" id="KW-0547">Nucleotide-binding</keyword>
<keyword evidence="5 9" id="KW-0418">Kinase</keyword>
<dbReference type="PROSITE" id="PS50011">
    <property type="entry name" value="PROTEIN_KINASE_DOM"/>
    <property type="match status" value="1"/>
</dbReference>
<dbReference type="CDD" id="cd14014">
    <property type="entry name" value="STKc_PknB_like"/>
    <property type="match status" value="1"/>
</dbReference>
<feature type="domain" description="Protein kinase" evidence="8">
    <location>
        <begin position="20"/>
        <end position="281"/>
    </location>
</feature>
<accession>W0RMN7</accession>
<dbReference type="PANTHER" id="PTHR43289:SF6">
    <property type="entry name" value="SERINE_THREONINE-PROTEIN KINASE NEKL-3"/>
    <property type="match status" value="1"/>
</dbReference>
<evidence type="ECO:0000256" key="5">
    <source>
        <dbReference type="ARBA" id="ARBA00022777"/>
    </source>
</evidence>
<dbReference type="Proteomes" id="UP000019151">
    <property type="component" value="Plasmid 1"/>
</dbReference>
<keyword evidence="3" id="KW-0808">Transferase</keyword>
<dbReference type="Gene3D" id="3.30.200.20">
    <property type="entry name" value="Phosphorylase Kinase, domain 1"/>
    <property type="match status" value="1"/>
</dbReference>
<keyword evidence="10" id="KW-1185">Reference proteome</keyword>